<reference evidence="3" key="1">
    <citation type="submission" date="2016-10" db="EMBL/GenBank/DDBJ databases">
        <authorList>
            <person name="Varghese N."/>
            <person name="Submissions S."/>
        </authorList>
    </citation>
    <scope>NUCLEOTIDE SEQUENCE [LARGE SCALE GENOMIC DNA]</scope>
    <source>
        <strain evidence="3">DSM 6150</strain>
    </source>
</reference>
<organism evidence="2 3">
    <name type="scientific">Formivibrio citricus</name>
    <dbReference type="NCBI Taxonomy" id="83765"/>
    <lineage>
        <taxon>Bacteria</taxon>
        <taxon>Pseudomonadati</taxon>
        <taxon>Pseudomonadota</taxon>
        <taxon>Betaproteobacteria</taxon>
        <taxon>Neisseriales</taxon>
        <taxon>Chitinibacteraceae</taxon>
        <taxon>Formivibrio</taxon>
    </lineage>
</organism>
<keyword evidence="1" id="KW-0732">Signal</keyword>
<dbReference type="EMBL" id="FOVE01000016">
    <property type="protein sequence ID" value="SFN73392.1"/>
    <property type="molecule type" value="Genomic_DNA"/>
</dbReference>
<dbReference type="RefSeq" id="WP_091195970.1">
    <property type="nucleotide sequence ID" value="NZ_FOVE01000016.1"/>
</dbReference>
<gene>
    <name evidence="2" type="ORF">SAMN05660284_02143</name>
</gene>
<proteinExistence type="predicted"/>
<evidence type="ECO:0008006" key="4">
    <source>
        <dbReference type="Google" id="ProtNLM"/>
    </source>
</evidence>
<sequence length="185" mass="20595">MAWIRQQQGLGAVCLLLASWVTLAADPLKPEERAAYAKFQASLPPAGQYRIESNWNMGGDNFLPGPVSLRCLAQENLRELADETLGLVGKAQEHLVCDLPLRKITAQSIIHEKHCKARPGYGIQNIAILRDQLEIHAMQTLRLSTEQTLKARSLDGAPQPDLYRKEIITATRMGNCPPENPYAER</sequence>
<protein>
    <recommendedName>
        <fullName evidence="4">DUF3617 family protein</fullName>
    </recommendedName>
</protein>
<feature type="signal peptide" evidence="1">
    <location>
        <begin position="1"/>
        <end position="24"/>
    </location>
</feature>
<dbReference type="AlphaFoldDB" id="A0A1I5BFC8"/>
<name>A0A1I5BFC8_9NEIS</name>
<feature type="chain" id="PRO_5017189100" description="DUF3617 family protein" evidence="1">
    <location>
        <begin position="25"/>
        <end position="185"/>
    </location>
</feature>
<dbReference type="Proteomes" id="UP000242869">
    <property type="component" value="Unassembled WGS sequence"/>
</dbReference>
<evidence type="ECO:0000313" key="2">
    <source>
        <dbReference type="EMBL" id="SFN73392.1"/>
    </source>
</evidence>
<keyword evidence="3" id="KW-1185">Reference proteome</keyword>
<dbReference type="STRING" id="83765.SAMN05660284_02143"/>
<evidence type="ECO:0000313" key="3">
    <source>
        <dbReference type="Proteomes" id="UP000242869"/>
    </source>
</evidence>
<accession>A0A1I5BFC8</accession>
<evidence type="ECO:0000256" key="1">
    <source>
        <dbReference type="SAM" id="SignalP"/>
    </source>
</evidence>